<dbReference type="AlphaFoldDB" id="A0A2A3ECZ7"/>
<dbReference type="Proteomes" id="UP000242457">
    <property type="component" value="Unassembled WGS sequence"/>
</dbReference>
<evidence type="ECO:0000313" key="2">
    <source>
        <dbReference type="Proteomes" id="UP000242457"/>
    </source>
</evidence>
<name>A0A2A3ECZ7_APICC</name>
<reference evidence="1 2" key="1">
    <citation type="submission" date="2014-07" db="EMBL/GenBank/DDBJ databases">
        <title>Genomic and transcriptomic analysis on Apis cerana provide comprehensive insights into honey bee biology.</title>
        <authorList>
            <person name="Diao Q."/>
            <person name="Sun L."/>
            <person name="Zheng H."/>
            <person name="Zheng H."/>
            <person name="Xu S."/>
            <person name="Wang S."/>
            <person name="Zeng Z."/>
            <person name="Hu F."/>
            <person name="Su S."/>
            <person name="Wu J."/>
        </authorList>
    </citation>
    <scope>NUCLEOTIDE SEQUENCE [LARGE SCALE GENOMIC DNA]</scope>
    <source>
        <tissue evidence="1">Pupae without intestine</tissue>
    </source>
</reference>
<dbReference type="Gene3D" id="3.40.630.30">
    <property type="match status" value="2"/>
</dbReference>
<accession>A0A2A3ECZ7</accession>
<dbReference type="PANTHER" id="PTHR20905">
    <property type="entry name" value="N-ACETYLTRANSFERASE-RELATED"/>
    <property type="match status" value="1"/>
</dbReference>
<dbReference type="OrthoDB" id="2115692at2759"/>
<dbReference type="InterPro" id="IPR016181">
    <property type="entry name" value="Acyl_CoA_acyltransferase"/>
</dbReference>
<dbReference type="CDD" id="cd04301">
    <property type="entry name" value="NAT_SF"/>
    <property type="match status" value="1"/>
</dbReference>
<organism evidence="1 2">
    <name type="scientific">Apis cerana cerana</name>
    <name type="common">Oriental honeybee</name>
    <dbReference type="NCBI Taxonomy" id="94128"/>
    <lineage>
        <taxon>Eukaryota</taxon>
        <taxon>Metazoa</taxon>
        <taxon>Ecdysozoa</taxon>
        <taxon>Arthropoda</taxon>
        <taxon>Hexapoda</taxon>
        <taxon>Insecta</taxon>
        <taxon>Pterygota</taxon>
        <taxon>Neoptera</taxon>
        <taxon>Endopterygota</taxon>
        <taxon>Hymenoptera</taxon>
        <taxon>Apocrita</taxon>
        <taxon>Aculeata</taxon>
        <taxon>Apoidea</taxon>
        <taxon>Anthophila</taxon>
        <taxon>Apidae</taxon>
        <taxon>Apis</taxon>
    </lineage>
</organism>
<proteinExistence type="predicted"/>
<gene>
    <name evidence="1" type="ORF">APICC_09802</name>
</gene>
<dbReference type="PANTHER" id="PTHR20905:SF1">
    <property type="entry name" value="AT07410P-RELATED"/>
    <property type="match status" value="1"/>
</dbReference>
<dbReference type="GO" id="GO:0008080">
    <property type="term" value="F:N-acetyltransferase activity"/>
    <property type="evidence" value="ECO:0007669"/>
    <property type="project" value="TreeGrafter"/>
</dbReference>
<sequence length="444" mass="50014">MESNNLCIFKWANDSHLPEILSFLHENFDKEEIMLKSLKDNNSITIEEEESMKIDHERLIRAIFNFSPCIIAIEKSLKKIIGVNLMIVSKNSKFHDGIDGVSAAFTNNPPANRLMKQYFNYLSEISEKANLYGKFSNSKVAVEFYAIAVDKNYRRKGLSKSLMAAGIFFAKNSIPNVGFIFGVYTSLYSKKAAEKLGLKSVMDVDLLNYRDDNGQPIFQDTPPHNIVSVMNVCKAVDLLSEPSASKELEELCLDAAKDGVSVVAVDTNSRKVVGVAFNKIQLLKNSSEKSSFEILRDNCKCKSSKALIDFMINIDARIDLFKRYNTDCIFEIMFLATLPSYQKCRIGELLVTSSIKIADELKKGNPVKTPITINDVNIIENQKKIPNVISAIMTSNYSQKIATKCGFENLFSLSYDEFHFNNKVFSEKIGDEHRNCILVAKKLS</sequence>
<keyword evidence="1" id="KW-0808">Transferase</keyword>
<protein>
    <submittedName>
        <fullName evidence="1">Dopamine N-acetyltransferase</fullName>
    </submittedName>
</protein>
<evidence type="ECO:0000313" key="1">
    <source>
        <dbReference type="EMBL" id="PBC29653.1"/>
    </source>
</evidence>
<keyword evidence="2" id="KW-1185">Reference proteome</keyword>
<dbReference type="SUPFAM" id="SSF55729">
    <property type="entry name" value="Acyl-CoA N-acyltransferases (Nat)"/>
    <property type="match status" value="1"/>
</dbReference>
<dbReference type="EMBL" id="KZ288280">
    <property type="protein sequence ID" value="PBC29653.1"/>
    <property type="molecule type" value="Genomic_DNA"/>
</dbReference>